<keyword evidence="2" id="KW-0238">DNA-binding</keyword>
<keyword evidence="3" id="KW-1185">Reference proteome</keyword>
<dbReference type="RefSeq" id="WP_179426944.1">
    <property type="nucleotide sequence ID" value="NZ_JACBZP010000001.1"/>
</dbReference>
<accession>A0A7Z0ABI3</accession>
<evidence type="ECO:0000259" key="1">
    <source>
        <dbReference type="PROSITE" id="PS50995"/>
    </source>
</evidence>
<dbReference type="GO" id="GO:0003700">
    <property type="term" value="F:DNA-binding transcription factor activity"/>
    <property type="evidence" value="ECO:0007669"/>
    <property type="project" value="InterPro"/>
</dbReference>
<comment type="caution">
    <text evidence="2">The sequence shown here is derived from an EMBL/GenBank/DDBJ whole genome shotgun (WGS) entry which is preliminary data.</text>
</comment>
<feature type="domain" description="HTH marR-type" evidence="1">
    <location>
        <begin position="1"/>
        <end position="142"/>
    </location>
</feature>
<dbReference type="InterPro" id="IPR036388">
    <property type="entry name" value="WH-like_DNA-bd_sf"/>
</dbReference>
<name>A0A7Z0ABI3_9MICO</name>
<dbReference type="PROSITE" id="PS50995">
    <property type="entry name" value="HTH_MARR_2"/>
    <property type="match status" value="1"/>
</dbReference>
<organism evidence="2 3">
    <name type="scientific">Spelaeicoccus albus</name>
    <dbReference type="NCBI Taxonomy" id="1280376"/>
    <lineage>
        <taxon>Bacteria</taxon>
        <taxon>Bacillati</taxon>
        <taxon>Actinomycetota</taxon>
        <taxon>Actinomycetes</taxon>
        <taxon>Micrococcales</taxon>
        <taxon>Brevibacteriaceae</taxon>
        <taxon>Spelaeicoccus</taxon>
    </lineage>
</organism>
<dbReference type="Pfam" id="PF01047">
    <property type="entry name" value="MarR"/>
    <property type="match status" value="1"/>
</dbReference>
<dbReference type="SMART" id="SM00347">
    <property type="entry name" value="HTH_MARR"/>
    <property type="match status" value="1"/>
</dbReference>
<gene>
    <name evidence="2" type="ORF">BJY26_001464</name>
</gene>
<dbReference type="Gene3D" id="1.10.10.10">
    <property type="entry name" value="Winged helix-like DNA-binding domain superfamily/Winged helix DNA-binding domain"/>
    <property type="match status" value="1"/>
</dbReference>
<evidence type="ECO:0000313" key="2">
    <source>
        <dbReference type="EMBL" id="NYI67158.1"/>
    </source>
</evidence>
<dbReference type="PRINTS" id="PR00598">
    <property type="entry name" value="HTHMARR"/>
</dbReference>
<dbReference type="InterPro" id="IPR036390">
    <property type="entry name" value="WH_DNA-bd_sf"/>
</dbReference>
<dbReference type="SUPFAM" id="SSF46785">
    <property type="entry name" value="Winged helix' DNA-binding domain"/>
    <property type="match status" value="1"/>
</dbReference>
<proteinExistence type="predicted"/>
<dbReference type="PANTHER" id="PTHR39515">
    <property type="entry name" value="CONSERVED PROTEIN"/>
    <property type="match status" value="1"/>
</dbReference>
<dbReference type="EMBL" id="JACBZP010000001">
    <property type="protein sequence ID" value="NYI67158.1"/>
    <property type="molecule type" value="Genomic_DNA"/>
</dbReference>
<reference evidence="2 3" key="1">
    <citation type="submission" date="2020-07" db="EMBL/GenBank/DDBJ databases">
        <title>Sequencing the genomes of 1000 actinobacteria strains.</title>
        <authorList>
            <person name="Klenk H.-P."/>
        </authorList>
    </citation>
    <scope>NUCLEOTIDE SEQUENCE [LARGE SCALE GENOMIC DNA]</scope>
    <source>
        <strain evidence="2 3">DSM 26341</strain>
    </source>
</reference>
<evidence type="ECO:0000313" key="3">
    <source>
        <dbReference type="Proteomes" id="UP000539111"/>
    </source>
</evidence>
<dbReference type="InterPro" id="IPR052526">
    <property type="entry name" value="HTH-type_Bedaq_tolerance"/>
</dbReference>
<sequence>MQFSEAADDDVSYRFGLVVERLVRWLRSASSKGSGAVSSSTATALGRLQQEGPMRITELAQVEGISQPAMTQLVDRIVKAGLARRTTSGDDRRCVLVEITQAGVDTVDERRRRRSGHLHALLQDLADDERAAIVAALPALERLSDSAMATPATSVTAN</sequence>
<dbReference type="Proteomes" id="UP000539111">
    <property type="component" value="Unassembled WGS sequence"/>
</dbReference>
<dbReference type="PANTHER" id="PTHR39515:SF2">
    <property type="entry name" value="HTH-TYPE TRANSCRIPTIONAL REGULATOR RV0880"/>
    <property type="match status" value="1"/>
</dbReference>
<dbReference type="InterPro" id="IPR000835">
    <property type="entry name" value="HTH_MarR-typ"/>
</dbReference>
<protein>
    <submittedName>
        <fullName evidence="2">DNA-binding MarR family transcriptional regulator</fullName>
    </submittedName>
</protein>
<dbReference type="GO" id="GO:0003677">
    <property type="term" value="F:DNA binding"/>
    <property type="evidence" value="ECO:0007669"/>
    <property type="project" value="UniProtKB-KW"/>
</dbReference>
<dbReference type="AlphaFoldDB" id="A0A7Z0ABI3"/>